<organism evidence="2 3">
    <name type="scientific">Agaribacillus aureus</name>
    <dbReference type="NCBI Taxonomy" id="3051825"/>
    <lineage>
        <taxon>Bacteria</taxon>
        <taxon>Pseudomonadati</taxon>
        <taxon>Bacteroidota</taxon>
        <taxon>Cytophagia</taxon>
        <taxon>Cytophagales</taxon>
        <taxon>Splendidivirgaceae</taxon>
        <taxon>Agaribacillus</taxon>
    </lineage>
</organism>
<name>A0ABT8LCT0_9BACT</name>
<evidence type="ECO:0000259" key="1">
    <source>
        <dbReference type="Pfam" id="PF00027"/>
    </source>
</evidence>
<dbReference type="InterPro" id="IPR000595">
    <property type="entry name" value="cNMP-bd_dom"/>
</dbReference>
<protein>
    <submittedName>
        <fullName evidence="2">Crp/Fnr family transcriptional regulator</fullName>
    </submittedName>
</protein>
<comment type="caution">
    <text evidence="2">The sequence shown here is derived from an EMBL/GenBank/DDBJ whole genome shotgun (WGS) entry which is preliminary data.</text>
</comment>
<dbReference type="CDD" id="cd00038">
    <property type="entry name" value="CAP_ED"/>
    <property type="match status" value="1"/>
</dbReference>
<dbReference type="SUPFAM" id="SSF51206">
    <property type="entry name" value="cAMP-binding domain-like"/>
    <property type="match status" value="1"/>
</dbReference>
<feature type="domain" description="Cyclic nucleotide-binding" evidence="1">
    <location>
        <begin position="30"/>
        <end position="115"/>
    </location>
</feature>
<dbReference type="InterPro" id="IPR018490">
    <property type="entry name" value="cNMP-bd_dom_sf"/>
</dbReference>
<dbReference type="Pfam" id="PF00027">
    <property type="entry name" value="cNMP_binding"/>
    <property type="match status" value="1"/>
</dbReference>
<evidence type="ECO:0000313" key="2">
    <source>
        <dbReference type="EMBL" id="MDN5214772.1"/>
    </source>
</evidence>
<dbReference type="EMBL" id="JAUJEB010000005">
    <property type="protein sequence ID" value="MDN5214772.1"/>
    <property type="molecule type" value="Genomic_DNA"/>
</dbReference>
<reference evidence="2" key="1">
    <citation type="submission" date="2023-06" db="EMBL/GenBank/DDBJ databases">
        <title>Genomic of Agaribacillus aureum.</title>
        <authorList>
            <person name="Wang G."/>
        </authorList>
    </citation>
    <scope>NUCLEOTIDE SEQUENCE</scope>
    <source>
        <strain evidence="2">BMA12</strain>
    </source>
</reference>
<evidence type="ECO:0000313" key="3">
    <source>
        <dbReference type="Proteomes" id="UP001172083"/>
    </source>
</evidence>
<dbReference type="Proteomes" id="UP001172083">
    <property type="component" value="Unassembled WGS sequence"/>
</dbReference>
<dbReference type="RefSeq" id="WP_346760111.1">
    <property type="nucleotide sequence ID" value="NZ_JAUJEB010000005.1"/>
</dbReference>
<gene>
    <name evidence="2" type="ORF">QQ020_22020</name>
</gene>
<accession>A0ABT8LCT0</accession>
<sequence>MKEQIRHYFNRYVPFEEKEVDHFYSHLVSKSFKKHAYLLRPGQVCTSKIFIAKGLTRSFYIDDKGNEKILQFGIENWWISDTESFIKRIPSKQFIQALEDTTILMITREKLEELYVAIPKLERLFRIITEHTLMAIQRKYEFYMKMSSKERYESLIKGIPDITQRVPQYMIASYLEITPEYLSALRKND</sequence>
<keyword evidence="3" id="KW-1185">Reference proteome</keyword>
<dbReference type="InterPro" id="IPR014710">
    <property type="entry name" value="RmlC-like_jellyroll"/>
</dbReference>
<dbReference type="Gene3D" id="2.60.120.10">
    <property type="entry name" value="Jelly Rolls"/>
    <property type="match status" value="1"/>
</dbReference>
<proteinExistence type="predicted"/>